<dbReference type="KEGG" id="spap:H3Z74_07995"/>
<dbReference type="EMBL" id="CP061038">
    <property type="protein sequence ID" value="QNQ11084.1"/>
    <property type="molecule type" value="Genomic_DNA"/>
</dbReference>
<dbReference type="RefSeq" id="WP_187763370.1">
    <property type="nucleotide sequence ID" value="NZ_CP061038.1"/>
</dbReference>
<evidence type="ECO:0000313" key="2">
    <source>
        <dbReference type="Proteomes" id="UP000516148"/>
    </source>
</evidence>
<reference evidence="1 2" key="1">
    <citation type="submission" date="2020-09" db="EMBL/GenBank/DDBJ databases">
        <title>Sphingomonas sp., a new species isolated from pork steak.</title>
        <authorList>
            <person name="Heidler von Heilborn D."/>
        </authorList>
    </citation>
    <scope>NUCLEOTIDE SEQUENCE [LARGE SCALE GENOMIC DNA]</scope>
    <source>
        <strain evidence="2">S8-3T</strain>
    </source>
</reference>
<keyword evidence="2" id="KW-1185">Reference proteome</keyword>
<gene>
    <name evidence="1" type="ORF">H3Z74_07995</name>
</gene>
<dbReference type="AlphaFoldDB" id="A0A7H0LN31"/>
<evidence type="ECO:0000313" key="1">
    <source>
        <dbReference type="EMBL" id="QNQ11084.1"/>
    </source>
</evidence>
<dbReference type="Proteomes" id="UP000516148">
    <property type="component" value="Chromosome"/>
</dbReference>
<accession>A0A7H0LN31</accession>
<name>A0A7H0LN31_9SPHN</name>
<protein>
    <submittedName>
        <fullName evidence="1">Uncharacterized protein</fullName>
    </submittedName>
</protein>
<proteinExistence type="predicted"/>
<sequence>MAWSIIDDGGSAQRSGIIAFKRNNQEAERSSGRYKPGIEHLAVSATIATTIPLDEPPKE</sequence>
<organism evidence="1 2">
    <name type="scientific">Sphingomonas alpina</name>
    <dbReference type="NCBI Taxonomy" id="653931"/>
    <lineage>
        <taxon>Bacteria</taxon>
        <taxon>Pseudomonadati</taxon>
        <taxon>Pseudomonadota</taxon>
        <taxon>Alphaproteobacteria</taxon>
        <taxon>Sphingomonadales</taxon>
        <taxon>Sphingomonadaceae</taxon>
        <taxon>Sphingomonas</taxon>
    </lineage>
</organism>